<organism evidence="1 2">
    <name type="scientific">Porphyridium purpureum</name>
    <name type="common">Red alga</name>
    <name type="synonym">Porphyridium cruentum</name>
    <dbReference type="NCBI Taxonomy" id="35688"/>
    <lineage>
        <taxon>Eukaryota</taxon>
        <taxon>Rhodophyta</taxon>
        <taxon>Bangiophyceae</taxon>
        <taxon>Porphyridiales</taxon>
        <taxon>Porphyridiaceae</taxon>
        <taxon>Porphyridium</taxon>
    </lineage>
</organism>
<reference evidence="2" key="1">
    <citation type="journal article" date="2019" name="Nat. Commun.">
        <title>Expansion of phycobilisome linker gene families in mesophilic red algae.</title>
        <authorList>
            <person name="Lee J."/>
            <person name="Kim D."/>
            <person name="Bhattacharya D."/>
            <person name="Yoon H.S."/>
        </authorList>
    </citation>
    <scope>NUCLEOTIDE SEQUENCE [LARGE SCALE GENOMIC DNA]</scope>
    <source>
        <strain evidence="2">CCMP 1328</strain>
    </source>
</reference>
<keyword evidence="2" id="KW-1185">Reference proteome</keyword>
<evidence type="ECO:0000313" key="1">
    <source>
        <dbReference type="EMBL" id="KAA8491990.1"/>
    </source>
</evidence>
<sequence length="153" mass="16583">MPIRTSLATQTPSFHCPVTCTLSAAGAAATNNIASPRRDPAILTSIQVVSAHVALSNLYLRTSFTAASSPASSCASFGPCCSYLRTRTSLCRTHHLSFTDFILPHPLHSQVHQLPRKSPAGYVQPNRSKLPNRVHCTFLYASLMKFASGELNR</sequence>
<dbReference type="AlphaFoldDB" id="A0A5J4YM33"/>
<gene>
    <name evidence="1" type="ORF">FVE85_8472</name>
</gene>
<accession>A0A5J4YM33</accession>
<comment type="caution">
    <text evidence="1">The sequence shown here is derived from an EMBL/GenBank/DDBJ whole genome shotgun (WGS) entry which is preliminary data.</text>
</comment>
<dbReference type="EMBL" id="VRMN01000011">
    <property type="protein sequence ID" value="KAA8491990.1"/>
    <property type="molecule type" value="Genomic_DNA"/>
</dbReference>
<proteinExistence type="predicted"/>
<protein>
    <submittedName>
        <fullName evidence="1">Uncharacterized protein</fullName>
    </submittedName>
</protein>
<evidence type="ECO:0000313" key="2">
    <source>
        <dbReference type="Proteomes" id="UP000324585"/>
    </source>
</evidence>
<name>A0A5J4YM33_PORPP</name>
<dbReference type="Proteomes" id="UP000324585">
    <property type="component" value="Unassembled WGS sequence"/>
</dbReference>